<dbReference type="SUPFAM" id="SSF54106">
    <property type="entry name" value="LysM domain"/>
    <property type="match status" value="2"/>
</dbReference>
<dbReference type="CDD" id="cd00118">
    <property type="entry name" value="LysM"/>
    <property type="match status" value="2"/>
</dbReference>
<dbReference type="Gene3D" id="2.40.40.10">
    <property type="entry name" value="RlpA-like domain"/>
    <property type="match status" value="1"/>
</dbReference>
<dbReference type="PANTHER" id="PTHR33734">
    <property type="entry name" value="LYSM DOMAIN-CONTAINING GPI-ANCHORED PROTEIN 2"/>
    <property type="match status" value="1"/>
</dbReference>
<dbReference type="PROSITE" id="PS51782">
    <property type="entry name" value="LYSM"/>
    <property type="match status" value="1"/>
</dbReference>
<dbReference type="AlphaFoldDB" id="A0A6M5Y6I7"/>
<proteinExistence type="predicted"/>
<dbReference type="GO" id="GO:0008932">
    <property type="term" value="F:lytic endotransglycosylase activity"/>
    <property type="evidence" value="ECO:0007669"/>
    <property type="project" value="TreeGrafter"/>
</dbReference>
<dbReference type="PANTHER" id="PTHR33734:SF22">
    <property type="entry name" value="MEMBRANE-BOUND LYTIC MUREIN TRANSGLYCOSYLASE D"/>
    <property type="match status" value="1"/>
</dbReference>
<protein>
    <submittedName>
        <fullName evidence="4">LysM peptidoglycan-binding domain-containing protein</fullName>
    </submittedName>
</protein>
<dbReference type="RefSeq" id="WP_171738809.1">
    <property type="nucleotide sequence ID" value="NZ_CP053435.1"/>
</dbReference>
<name>A0A6M5Y6I7_9BACT</name>
<feature type="domain" description="LysM" evidence="3">
    <location>
        <begin position="144"/>
        <end position="187"/>
    </location>
</feature>
<evidence type="ECO:0000313" key="5">
    <source>
        <dbReference type="Proteomes" id="UP000502756"/>
    </source>
</evidence>
<dbReference type="SMART" id="SM00257">
    <property type="entry name" value="LysM"/>
    <property type="match status" value="2"/>
</dbReference>
<dbReference type="KEGG" id="stae:HNV11_06015"/>
<keyword evidence="5" id="KW-1185">Reference proteome</keyword>
<reference evidence="4 5" key="1">
    <citation type="submission" date="2020-05" db="EMBL/GenBank/DDBJ databases">
        <title>Genome sequencing of Spirosoma sp. TS118.</title>
        <authorList>
            <person name="Lee J.-H."/>
            <person name="Jeong S."/>
            <person name="Zhao L."/>
            <person name="Jung J.-H."/>
            <person name="Kim M.-K."/>
            <person name="Lim S."/>
        </authorList>
    </citation>
    <scope>NUCLEOTIDE SEQUENCE [LARGE SCALE GENOMIC DNA]</scope>
    <source>
        <strain evidence="4 5">TS118</strain>
    </source>
</reference>
<feature type="region of interest" description="Disordered" evidence="1">
    <location>
        <begin position="198"/>
        <end position="299"/>
    </location>
</feature>
<dbReference type="EMBL" id="CP053435">
    <property type="protein sequence ID" value="QJW88970.1"/>
    <property type="molecule type" value="Genomic_DNA"/>
</dbReference>
<dbReference type="Pfam" id="PF01476">
    <property type="entry name" value="LysM"/>
    <property type="match status" value="2"/>
</dbReference>
<dbReference type="Gene3D" id="3.10.350.10">
    <property type="entry name" value="LysM domain"/>
    <property type="match status" value="2"/>
</dbReference>
<sequence>MKTYIPLFVLPLLMGSIAHAHTVADSVGVEKKDGKRFILHRVDQGQTLYSIARRYRSSVDAIRSANPDLDDAVRYDHVVRIPIPDGALSRKEAKAIDKAIRKEEKALKRDVKEADNANPVVSSKAADKKADAETRKNDDPAKAGIHIVEPGQTLYSLAVRYGVSQADLRRWNSLGNDNVLIGQALIVSEKAYVVRVPATSSPSVTAKASAPERPAETRSAESRTETPPRTAEARSKPEPARPERTIESRPAETRPVATSKRPDESSTAKTESRPTAAPKAEEVEVEMPRPGNDAPMPTRGRRIATSGVAEMIEGADESGKYLALHRTAPIGTLVQVRNEFNNQSLWVKVIGRLPDTGVNDKILIKLSTQAFAKLSPEDRRFRAEVSYIVK</sequence>
<feature type="chain" id="PRO_5026658398" evidence="2">
    <location>
        <begin position="21"/>
        <end position="390"/>
    </location>
</feature>
<accession>A0A6M5Y6I7</accession>
<dbReference type="InterPro" id="IPR018392">
    <property type="entry name" value="LysM"/>
</dbReference>
<dbReference type="InterPro" id="IPR036779">
    <property type="entry name" value="LysM_dom_sf"/>
</dbReference>
<feature type="compositionally biased region" description="Basic and acidic residues" evidence="1">
    <location>
        <begin position="125"/>
        <end position="141"/>
    </location>
</feature>
<keyword evidence="2" id="KW-0732">Signal</keyword>
<feature type="compositionally biased region" description="Basic and acidic residues" evidence="1">
    <location>
        <begin position="213"/>
        <end position="252"/>
    </location>
</feature>
<evidence type="ECO:0000256" key="2">
    <source>
        <dbReference type="SAM" id="SignalP"/>
    </source>
</evidence>
<evidence type="ECO:0000259" key="3">
    <source>
        <dbReference type="PROSITE" id="PS51782"/>
    </source>
</evidence>
<organism evidence="4 5">
    <name type="scientific">Spirosoma taeanense</name>
    <dbReference type="NCBI Taxonomy" id="2735870"/>
    <lineage>
        <taxon>Bacteria</taxon>
        <taxon>Pseudomonadati</taxon>
        <taxon>Bacteroidota</taxon>
        <taxon>Cytophagia</taxon>
        <taxon>Cytophagales</taxon>
        <taxon>Cytophagaceae</taxon>
        <taxon>Spirosoma</taxon>
    </lineage>
</organism>
<evidence type="ECO:0000313" key="4">
    <source>
        <dbReference type="EMBL" id="QJW88970.1"/>
    </source>
</evidence>
<feature type="signal peptide" evidence="2">
    <location>
        <begin position="1"/>
        <end position="20"/>
    </location>
</feature>
<evidence type="ECO:0000256" key="1">
    <source>
        <dbReference type="SAM" id="MobiDB-lite"/>
    </source>
</evidence>
<feature type="compositionally biased region" description="Basic and acidic residues" evidence="1">
    <location>
        <begin position="260"/>
        <end position="272"/>
    </location>
</feature>
<dbReference type="Proteomes" id="UP000502756">
    <property type="component" value="Chromosome"/>
</dbReference>
<gene>
    <name evidence="4" type="ORF">HNV11_06015</name>
</gene>
<dbReference type="InterPro" id="IPR036908">
    <property type="entry name" value="RlpA-like_sf"/>
</dbReference>
<feature type="region of interest" description="Disordered" evidence="1">
    <location>
        <begin position="108"/>
        <end position="145"/>
    </location>
</feature>